<feature type="signal peptide" evidence="2">
    <location>
        <begin position="1"/>
        <end position="29"/>
    </location>
</feature>
<feature type="region of interest" description="Disordered" evidence="1">
    <location>
        <begin position="173"/>
        <end position="196"/>
    </location>
</feature>
<evidence type="ECO:0000313" key="3">
    <source>
        <dbReference type="EMBL" id="KAG0140206.1"/>
    </source>
</evidence>
<keyword evidence="4" id="KW-1185">Reference proteome</keyword>
<proteinExistence type="predicted"/>
<dbReference type="EMBL" id="MU167465">
    <property type="protein sequence ID" value="KAG0140206.1"/>
    <property type="molecule type" value="Genomic_DNA"/>
</dbReference>
<evidence type="ECO:0000313" key="4">
    <source>
        <dbReference type="Proteomes" id="UP000886653"/>
    </source>
</evidence>
<evidence type="ECO:0000256" key="2">
    <source>
        <dbReference type="SAM" id="SignalP"/>
    </source>
</evidence>
<accession>A0A9P6NAI3</accession>
<reference evidence="3" key="1">
    <citation type="submission" date="2013-11" db="EMBL/GenBank/DDBJ databases">
        <title>Genome sequence of the fusiform rust pathogen reveals effectors for host alternation and coevolution with pine.</title>
        <authorList>
            <consortium name="DOE Joint Genome Institute"/>
            <person name="Smith K."/>
            <person name="Pendleton A."/>
            <person name="Kubisiak T."/>
            <person name="Anderson C."/>
            <person name="Salamov A."/>
            <person name="Aerts A."/>
            <person name="Riley R."/>
            <person name="Clum A."/>
            <person name="Lindquist E."/>
            <person name="Ence D."/>
            <person name="Campbell M."/>
            <person name="Kronenberg Z."/>
            <person name="Feau N."/>
            <person name="Dhillon B."/>
            <person name="Hamelin R."/>
            <person name="Burleigh J."/>
            <person name="Smith J."/>
            <person name="Yandell M."/>
            <person name="Nelson C."/>
            <person name="Grigoriev I."/>
            <person name="Davis J."/>
        </authorList>
    </citation>
    <scope>NUCLEOTIDE SEQUENCE</scope>
    <source>
        <strain evidence="3">G11</strain>
    </source>
</reference>
<organism evidence="3 4">
    <name type="scientific">Cronartium quercuum f. sp. fusiforme G11</name>
    <dbReference type="NCBI Taxonomy" id="708437"/>
    <lineage>
        <taxon>Eukaryota</taxon>
        <taxon>Fungi</taxon>
        <taxon>Dikarya</taxon>
        <taxon>Basidiomycota</taxon>
        <taxon>Pucciniomycotina</taxon>
        <taxon>Pucciniomycetes</taxon>
        <taxon>Pucciniales</taxon>
        <taxon>Coleosporiaceae</taxon>
        <taxon>Cronartium</taxon>
    </lineage>
</organism>
<feature type="chain" id="PRO_5040273197" evidence="2">
    <location>
        <begin position="30"/>
        <end position="547"/>
    </location>
</feature>
<gene>
    <name evidence="3" type="ORF">CROQUDRAFT_136816</name>
</gene>
<protein>
    <submittedName>
        <fullName evidence="3">Uncharacterized protein</fullName>
    </submittedName>
</protein>
<comment type="caution">
    <text evidence="3">The sequence shown here is derived from an EMBL/GenBank/DDBJ whole genome shotgun (WGS) entry which is preliminary data.</text>
</comment>
<dbReference type="AlphaFoldDB" id="A0A9P6NAI3"/>
<evidence type="ECO:0000256" key="1">
    <source>
        <dbReference type="SAM" id="MobiDB-lite"/>
    </source>
</evidence>
<keyword evidence="2" id="KW-0732">Signal</keyword>
<feature type="region of interest" description="Disordered" evidence="1">
    <location>
        <begin position="78"/>
        <end position="112"/>
    </location>
</feature>
<name>A0A9P6NAI3_9BASI</name>
<sequence>MLYRKMGTAHWQMIVLVIALINLEPSVVAVTNILHNKIESTSKIIGYRALQEEPPLVEKFKESLNGKNLVPGVQVSHTIDPLERSNPSNFDSGHGNPRQLSSEGSCYLANNDDLNDTREKISVQNPHLPQQNHQKTKVLEACKSPITSIRFEEKCSTDASTNYLLQLEGGKPKTLKRTQESQNEYTSSSKRHKGHGMYPKELQEISQLPQSTSYEDKLVGGRYLYFKSASALQNGDESSERCWKDIISGTYIEILSQAESDLKTLGSIHWVTIVHQRNNYPSAGIMPEIKQIMDGTLMNFIEQGHFLNHEIVFPVARVLRHFLEKQPNHIYKKKIEKVLELVYICALNFFQRFEQEIKNTNPDKLHVNVEKYFMDRSKINHPEHLITLITSTVQPWKKAWIYKFYLSSISNMSVYNKVRSHPEILAQMEQGICTIDKNDVKIALGNLENQLGLEKDLELKKAIILFLVGLHAYPRSEIFSIKDARKKHIVALLRKLEPTLTNEPTLKRAIHTVAPPPLAEQFRNLMAGSYNFVKHFLMSHTYSERTV</sequence>
<dbReference type="Proteomes" id="UP000886653">
    <property type="component" value="Unassembled WGS sequence"/>
</dbReference>